<keyword evidence="2" id="KW-1185">Reference proteome</keyword>
<dbReference type="EMBL" id="NHYD01000378">
    <property type="protein sequence ID" value="PPQ94339.1"/>
    <property type="molecule type" value="Genomic_DNA"/>
</dbReference>
<sequence length="148" mass="15861">MKVGVVVVEISFNVEKEIVVEDLVVTGGAVDVKGSIVVRDLVVTGRAVDGKGSIVVRDLVVTGRVVVRVVVVSANTNKVELHLNHFERVKHLRMVNVVDTGGPTGPEQISPSGQHPMIPFEARTQLVSGWQHDPSMGSDETVHALKDG</sequence>
<comment type="caution">
    <text evidence="1">The sequence shown here is derived from an EMBL/GenBank/DDBJ whole genome shotgun (WGS) entry which is preliminary data.</text>
</comment>
<dbReference type="Proteomes" id="UP000283269">
    <property type="component" value="Unassembled WGS sequence"/>
</dbReference>
<gene>
    <name evidence="1" type="ORF">CVT25_000298</name>
</gene>
<proteinExistence type="predicted"/>
<evidence type="ECO:0000313" key="2">
    <source>
        <dbReference type="Proteomes" id="UP000283269"/>
    </source>
</evidence>
<protein>
    <submittedName>
        <fullName evidence="1">Uncharacterized protein</fullName>
    </submittedName>
</protein>
<evidence type="ECO:0000313" key="1">
    <source>
        <dbReference type="EMBL" id="PPQ94339.1"/>
    </source>
</evidence>
<dbReference type="AlphaFoldDB" id="A0A409XU36"/>
<organism evidence="1 2">
    <name type="scientific">Psilocybe cyanescens</name>
    <dbReference type="NCBI Taxonomy" id="93625"/>
    <lineage>
        <taxon>Eukaryota</taxon>
        <taxon>Fungi</taxon>
        <taxon>Dikarya</taxon>
        <taxon>Basidiomycota</taxon>
        <taxon>Agaricomycotina</taxon>
        <taxon>Agaricomycetes</taxon>
        <taxon>Agaricomycetidae</taxon>
        <taxon>Agaricales</taxon>
        <taxon>Agaricineae</taxon>
        <taxon>Strophariaceae</taxon>
        <taxon>Psilocybe</taxon>
    </lineage>
</organism>
<accession>A0A409XU36</accession>
<reference evidence="1 2" key="1">
    <citation type="journal article" date="2018" name="Evol. Lett.">
        <title>Horizontal gene cluster transfer increased hallucinogenic mushroom diversity.</title>
        <authorList>
            <person name="Reynolds H.T."/>
            <person name="Vijayakumar V."/>
            <person name="Gluck-Thaler E."/>
            <person name="Korotkin H.B."/>
            <person name="Matheny P.B."/>
            <person name="Slot J.C."/>
        </authorList>
    </citation>
    <scope>NUCLEOTIDE SEQUENCE [LARGE SCALE GENOMIC DNA]</scope>
    <source>
        <strain evidence="1 2">2631</strain>
    </source>
</reference>
<name>A0A409XU36_PSICY</name>
<dbReference type="InParanoid" id="A0A409XU36"/>